<keyword evidence="4 7" id="KW-1133">Transmembrane helix</keyword>
<evidence type="ECO:0000256" key="4">
    <source>
        <dbReference type="ARBA" id="ARBA00022989"/>
    </source>
</evidence>
<name>A0ABS1M129_9NOCA</name>
<dbReference type="CDD" id="cd06550">
    <property type="entry name" value="TM_ABC_iron-siderophores_like"/>
    <property type="match status" value="1"/>
</dbReference>
<keyword evidence="3 6" id="KW-0812">Transmembrane</keyword>
<feature type="transmembrane region" description="Helical" evidence="7">
    <location>
        <begin position="48"/>
        <end position="76"/>
    </location>
</feature>
<evidence type="ECO:0000256" key="6">
    <source>
        <dbReference type="RuleBase" id="RU003943"/>
    </source>
</evidence>
<dbReference type="RefSeq" id="WP_201945264.1">
    <property type="nucleotide sequence ID" value="NZ_JAERRJ010000003.1"/>
</dbReference>
<dbReference type="SUPFAM" id="SSF50969">
    <property type="entry name" value="YVTN repeat-like/Quinoprotein amine dehydrogenase"/>
    <property type="match status" value="1"/>
</dbReference>
<keyword evidence="6" id="KW-0813">Transport</keyword>
<feature type="transmembrane region" description="Helical" evidence="7">
    <location>
        <begin position="16"/>
        <end position="36"/>
    </location>
</feature>
<evidence type="ECO:0000256" key="7">
    <source>
        <dbReference type="SAM" id="Phobius"/>
    </source>
</evidence>
<comment type="subcellular location">
    <subcellularLocation>
        <location evidence="6">Cell membrane</location>
        <topology evidence="6">Multi-pass membrane protein</topology>
    </subcellularLocation>
    <subcellularLocation>
        <location evidence="1">Membrane</location>
        <topology evidence="1">Multi-pass membrane protein</topology>
    </subcellularLocation>
</comment>
<dbReference type="PANTHER" id="PTHR30477">
    <property type="entry name" value="ABC-TRANSPORTER METAL-BINDING PROTEIN"/>
    <property type="match status" value="1"/>
</dbReference>
<dbReference type="InterPro" id="IPR011044">
    <property type="entry name" value="Quino_amine_DH_bsu"/>
</dbReference>
<dbReference type="PANTHER" id="PTHR30477:SF13">
    <property type="entry name" value="IRON TRANSPORT SYSTEM MEMBRANE PROTEIN HI_0360-RELATED"/>
    <property type="match status" value="1"/>
</dbReference>
<organism evidence="8 9">
    <name type="scientific">Nocardia acididurans</name>
    <dbReference type="NCBI Taxonomy" id="2802282"/>
    <lineage>
        <taxon>Bacteria</taxon>
        <taxon>Bacillati</taxon>
        <taxon>Actinomycetota</taxon>
        <taxon>Actinomycetes</taxon>
        <taxon>Mycobacteriales</taxon>
        <taxon>Nocardiaceae</taxon>
        <taxon>Nocardia</taxon>
    </lineage>
</organism>
<dbReference type="InterPro" id="IPR001626">
    <property type="entry name" value="ABC_TroCD"/>
</dbReference>
<evidence type="ECO:0000256" key="1">
    <source>
        <dbReference type="ARBA" id="ARBA00004141"/>
    </source>
</evidence>
<dbReference type="SUPFAM" id="SSF81345">
    <property type="entry name" value="ABC transporter involved in vitamin B12 uptake, BtuC"/>
    <property type="match status" value="1"/>
</dbReference>
<dbReference type="Gene3D" id="1.10.3470.10">
    <property type="entry name" value="ABC transporter involved in vitamin B12 uptake, BtuC"/>
    <property type="match status" value="1"/>
</dbReference>
<keyword evidence="5 7" id="KW-0472">Membrane</keyword>
<keyword evidence="9" id="KW-1185">Reference proteome</keyword>
<comment type="caution">
    <text evidence="8">The sequence shown here is derived from an EMBL/GenBank/DDBJ whole genome shotgun (WGS) entry which is preliminary data.</text>
</comment>
<feature type="transmembrane region" description="Helical" evidence="7">
    <location>
        <begin position="135"/>
        <end position="156"/>
    </location>
</feature>
<evidence type="ECO:0000313" key="9">
    <source>
        <dbReference type="Proteomes" id="UP000602198"/>
    </source>
</evidence>
<protein>
    <submittedName>
        <fullName evidence="8">Metal ABC transporter permease</fullName>
    </submittedName>
</protein>
<evidence type="ECO:0000313" key="8">
    <source>
        <dbReference type="EMBL" id="MBL1074372.1"/>
    </source>
</evidence>
<dbReference type="EMBL" id="JAERRJ010000003">
    <property type="protein sequence ID" value="MBL1074372.1"/>
    <property type="molecule type" value="Genomic_DNA"/>
</dbReference>
<dbReference type="InterPro" id="IPR037294">
    <property type="entry name" value="ABC_BtuC-like"/>
</dbReference>
<comment type="similarity">
    <text evidence="2 6">Belongs to the ABC-3 integral membrane protein family.</text>
</comment>
<accession>A0ABS1M129</accession>
<dbReference type="NCBIfam" id="NF040871">
    <property type="entry name" value="AztB"/>
    <property type="match status" value="1"/>
</dbReference>
<dbReference type="Proteomes" id="UP000602198">
    <property type="component" value="Unassembled WGS sequence"/>
</dbReference>
<reference evidence="8 9" key="1">
    <citation type="submission" date="2021-01" db="EMBL/GenBank/DDBJ databases">
        <title>WGS of actinomycetes isolated from Thailand.</title>
        <authorList>
            <person name="Thawai C."/>
        </authorList>
    </citation>
    <scope>NUCLEOTIDE SEQUENCE [LARGE SCALE GENOMIC DNA]</scope>
    <source>
        <strain evidence="8 9">LPG 2</strain>
    </source>
</reference>
<dbReference type="Pfam" id="PF00950">
    <property type="entry name" value="ABC-3"/>
    <property type="match status" value="1"/>
</dbReference>
<evidence type="ECO:0000256" key="3">
    <source>
        <dbReference type="ARBA" id="ARBA00022692"/>
    </source>
</evidence>
<feature type="transmembrane region" description="Helical" evidence="7">
    <location>
        <begin position="218"/>
        <end position="241"/>
    </location>
</feature>
<evidence type="ECO:0000256" key="2">
    <source>
        <dbReference type="ARBA" id="ARBA00008034"/>
    </source>
</evidence>
<feature type="transmembrane region" description="Helical" evidence="7">
    <location>
        <begin position="176"/>
        <end position="206"/>
    </location>
</feature>
<sequence length="674" mass="69653">MEFLIAPFEVSFVQRALWGGLLVSGVCALAGTWVVVRGMAFLGEAMAHGLLPGVAIASLLGGNLLLGAAFSAGAMAAGVTAMGRSSRFAADTAIGLLFAGMLALGVIIVSRSQSFAVDVTGMLFGDVLAIRHQDLVYLAVALGISLVVAVLGHRSFVALAFDPRTAHTLGLRPRLAHAALLALLTLAIVASFHVVGTLLVFGLLIAPPAAATYWADRIPVIMALAALFGGIATVTGLLISWHAGTAAGATIAAVAVGLFFVSALAAALRSALRRPGLLGSLRRRAPGTPNTVAALALLISFGSLLGCTRPVDDTAPADVPHGYVAGAEETDSPQTRLVVADVSGATRVIDLTTEQITEAGRAAGVTGVAADDRFAFLSTPNAARIVDGGAWTVDHGDHMHYYTTAIREIGALDRGEIRAVHSDPAVAAIISDSGTTLLDRKALDTGSVAQQRIVEGLAVPFAEHLVAVHPSGRAEVRSRDGATVTPLTEPCAEPRGSAVTRRGIVFGCADGVLVVSADEGAFAATKIAYPGQVSAADRPTAFTHRPGSTTLVAHAGDRGVWLLDIRSGMWRLFEVGPVVAANTAGEGSSVLTLTADGIMHAYDPGTGAETARAQLLSAPVSGASRPVIDIDSSRAYLNDPQAKSVYEIDYRDNLRRARTFPLDIAPDYMVETGR</sequence>
<evidence type="ECO:0000256" key="5">
    <source>
        <dbReference type="ARBA" id="ARBA00023136"/>
    </source>
</evidence>
<feature type="transmembrane region" description="Helical" evidence="7">
    <location>
        <begin position="88"/>
        <end position="109"/>
    </location>
</feature>
<feature type="transmembrane region" description="Helical" evidence="7">
    <location>
        <begin position="247"/>
        <end position="268"/>
    </location>
</feature>
<gene>
    <name evidence="8" type="ORF">JK358_08175</name>
</gene>
<proteinExistence type="inferred from homology"/>